<organism evidence="1 2">
    <name type="scientific">Panagrolaimus sp. PS1159</name>
    <dbReference type="NCBI Taxonomy" id="55785"/>
    <lineage>
        <taxon>Eukaryota</taxon>
        <taxon>Metazoa</taxon>
        <taxon>Ecdysozoa</taxon>
        <taxon>Nematoda</taxon>
        <taxon>Chromadorea</taxon>
        <taxon>Rhabditida</taxon>
        <taxon>Tylenchina</taxon>
        <taxon>Panagrolaimomorpha</taxon>
        <taxon>Panagrolaimoidea</taxon>
        <taxon>Panagrolaimidae</taxon>
        <taxon>Panagrolaimus</taxon>
    </lineage>
</organism>
<name>A0AC35FNB2_9BILA</name>
<sequence>MDVGTNVDANPASSDRPFRSVSSEFYYFGYDDSAKVKNRLIVKERDQKNVREYDVEEDGTRYYCIGCLKKSQTKKYAYFDDNRFLLVPTSHNCSPIPVVESEFDQEMKMTMFLQAQSEPRASMSHYTSSAMGNDPISYTNTQPSDIIPTTLIKPSRPSPEVTLDGATRGMNKFSAALLDMSTSSSPEYIPETSPSTSAPLTPLDCPASNLLLSNNVVSPMEDTHLLQTQPLSHDVPSEISNEVASMSGVEGYNTAETPLEIRHMQKSDKERKCAETPDSVYGHYLFNGFAGANQTSKNLDRSEFDTAATPGSSTTLNDTLTVDVSCTTPSKDDNIAIPPGGYEYGYSWRTGTANKRVIVFEPNDKTKVKQYAGNGSYFWFCIDCFRIKKRKFKAYFEGDTFMAAKTHFCEPILYDVAKHQQQEIIEKFGINKAKSTPASRDAKSTPASGDVVQSITEMGQESDNDNESHEPSRTSKRVRIAKDRGSSEIVTEEPPTYSLPDYAYLNSLEKRQVKPVDYQYGVGFKNQPNGRIIVFEENDRSFCREYSKDHRNTWYCCYCLRSNKKLYAYMRADIFCVPPEHSCKPKSYTTVMQDQQEIRDRYAVANSNQSLLSPGITLSNVVPVKPGASSALPSPRTPISIDRSPRTRSIRSQSSSMSARPPPPPNVLPVASIEVPVKPVTENQVRTRQRTVTPKTVISQTPKSTFIPVFSNTSQPTTQGTSSKYREVDATDYQYGYNEHGDVQKRLIVFEEDRRFCREYNKTETDRWKCVNCKYGVARKDDDKFFVTFKHECNPISVRKSSQLQSEYKSKAIAQGKLNCDGDRGSVASMSSKHAAEDGNETASHDFNLREKRPSSTSAFAINSSLREVPNDEWEYGFDTAGEKEKRIIVFEPNTNHVYAREFRNDAADTRCLGCAKDRRLHARWYDNKLFVPYNDAHICEPRLYEDIQRKQEKIEFGKTTGRNADRILRSKRARVTAEDTDTSNSPVAGDYDDSYDTSEPPEPKKSRIIRNDNTNVQQRFSAPKVYGPSNTLTTVNYYNPSAFAIAQCCKKLNIKYSPEAYTFWSNIDFNHISSSSRPTKTFPTKESMYHGFSCFSLYLTGNESNTILIREMINRFVYNNFKTLGHCMGHDFSQLSHETPLIRDTLWSFSLTEVHLECISGWFDCRIGIYGNGEWKRYGDWDIEDCDVLTFLVEFKNGKYNPILSLSA</sequence>
<evidence type="ECO:0000313" key="2">
    <source>
        <dbReference type="WBParaSite" id="PS1159_v2.g19248.t1"/>
    </source>
</evidence>
<evidence type="ECO:0000313" key="1">
    <source>
        <dbReference type="Proteomes" id="UP000887580"/>
    </source>
</evidence>
<reference evidence="2" key="1">
    <citation type="submission" date="2022-11" db="UniProtKB">
        <authorList>
            <consortium name="WormBaseParasite"/>
        </authorList>
    </citation>
    <scope>IDENTIFICATION</scope>
</reference>
<dbReference type="WBParaSite" id="PS1159_v2.g19248.t1">
    <property type="protein sequence ID" value="PS1159_v2.g19248.t1"/>
    <property type="gene ID" value="PS1159_v2.g19248"/>
</dbReference>
<dbReference type="Proteomes" id="UP000887580">
    <property type="component" value="Unplaced"/>
</dbReference>
<accession>A0AC35FNB2</accession>
<proteinExistence type="predicted"/>
<protein>
    <submittedName>
        <fullName evidence="2">Uncharacterized protein</fullName>
    </submittedName>
</protein>